<dbReference type="Gene3D" id="3.40.140.10">
    <property type="entry name" value="Cytidine Deaminase, domain 2"/>
    <property type="match status" value="1"/>
</dbReference>
<feature type="domain" description="CMP/dCMP-type deaminase" evidence="9">
    <location>
        <begin position="13"/>
        <end position="141"/>
    </location>
</feature>
<keyword evidence="3 8" id="KW-0819">tRNA processing</keyword>
<dbReference type="Pfam" id="PF00383">
    <property type="entry name" value="dCMP_cyt_deam_1"/>
    <property type="match status" value="1"/>
</dbReference>
<reference evidence="11" key="1">
    <citation type="submission" date="2016-09" db="EMBL/GenBank/DDBJ databases">
        <authorList>
            <person name="Varghese N."/>
            <person name="Submissions S."/>
        </authorList>
    </citation>
    <scope>NUCLEOTIDE SEQUENCE [LARGE SCALE GENOMIC DNA]</scope>
    <source>
        <strain evidence="11">ANC 4422</strain>
    </source>
</reference>
<keyword evidence="4 8" id="KW-0479">Metal-binding</keyword>
<dbReference type="SUPFAM" id="SSF53927">
    <property type="entry name" value="Cytidine deaminase-like"/>
    <property type="match status" value="1"/>
</dbReference>
<dbReference type="CDD" id="cd01285">
    <property type="entry name" value="nucleoside_deaminase"/>
    <property type="match status" value="1"/>
</dbReference>
<dbReference type="AlphaFoldDB" id="A0A1G6IYP2"/>
<feature type="binding site" evidence="8">
    <location>
        <position position="98"/>
    </location>
    <ligand>
        <name>Zn(2+)</name>
        <dbReference type="ChEBI" id="CHEBI:29105"/>
        <note>catalytic</note>
    </ligand>
</feature>
<keyword evidence="11" id="KW-1185">Reference proteome</keyword>
<organism evidence="10 11">
    <name type="scientific">Acinetobacter boissieri</name>
    <dbReference type="NCBI Taxonomy" id="1219383"/>
    <lineage>
        <taxon>Bacteria</taxon>
        <taxon>Pseudomonadati</taxon>
        <taxon>Pseudomonadota</taxon>
        <taxon>Gammaproteobacteria</taxon>
        <taxon>Moraxellales</taxon>
        <taxon>Moraxellaceae</taxon>
        <taxon>Acinetobacter</taxon>
    </lineage>
</organism>
<evidence type="ECO:0000313" key="11">
    <source>
        <dbReference type="Proteomes" id="UP000242501"/>
    </source>
</evidence>
<dbReference type="EC" id="3.5.4.33" evidence="8"/>
<comment type="similarity">
    <text evidence="1">Belongs to the cytidine and deoxycytidylate deaminase family. ADAT2 subfamily.</text>
</comment>
<dbReference type="EMBL" id="FMYL01000009">
    <property type="protein sequence ID" value="SDC11589.1"/>
    <property type="molecule type" value="Genomic_DNA"/>
</dbReference>
<dbReference type="InterPro" id="IPR016193">
    <property type="entry name" value="Cytidine_deaminase-like"/>
</dbReference>
<proteinExistence type="inferred from homology"/>
<comment type="function">
    <text evidence="8">Catalyzes the deamination of adenosine to inosine at the wobble position 34 of tRNA(Arg2).</text>
</comment>
<accession>A0A1G6IYP2</accession>
<name>A0A1G6IYP2_9GAMM</name>
<dbReference type="NCBIfam" id="NF008113">
    <property type="entry name" value="PRK10860.1"/>
    <property type="match status" value="1"/>
</dbReference>
<dbReference type="PROSITE" id="PS00903">
    <property type="entry name" value="CYT_DCMP_DEAMINASES_1"/>
    <property type="match status" value="1"/>
</dbReference>
<comment type="cofactor">
    <cofactor evidence="8">
        <name>Zn(2+)</name>
        <dbReference type="ChEBI" id="CHEBI:29105"/>
    </cofactor>
    <text evidence="8">Binds 1 zinc ion per subunit.</text>
</comment>
<comment type="subunit">
    <text evidence="2 8">Homodimer.</text>
</comment>
<feature type="binding site" evidence="8">
    <location>
        <position position="95"/>
    </location>
    <ligand>
        <name>Zn(2+)</name>
        <dbReference type="ChEBI" id="CHEBI:29105"/>
        <note>catalytic</note>
    </ligand>
</feature>
<dbReference type="PANTHER" id="PTHR11079">
    <property type="entry name" value="CYTOSINE DEAMINASE FAMILY MEMBER"/>
    <property type="match status" value="1"/>
</dbReference>
<protein>
    <recommendedName>
        <fullName evidence="8">tRNA-specific adenosine deaminase</fullName>
        <ecNumber evidence="8">3.5.4.33</ecNumber>
    </recommendedName>
</protein>
<dbReference type="OrthoDB" id="9802676at2"/>
<evidence type="ECO:0000256" key="5">
    <source>
        <dbReference type="ARBA" id="ARBA00022801"/>
    </source>
</evidence>
<evidence type="ECO:0000256" key="2">
    <source>
        <dbReference type="ARBA" id="ARBA00011738"/>
    </source>
</evidence>
<dbReference type="GO" id="GO:0002100">
    <property type="term" value="P:tRNA wobble adenosine to inosine editing"/>
    <property type="evidence" value="ECO:0007669"/>
    <property type="project" value="UniProtKB-UniRule"/>
</dbReference>
<dbReference type="FunFam" id="3.40.140.10:FF:000005">
    <property type="entry name" value="tRNA-specific adenosine deaminase"/>
    <property type="match status" value="1"/>
</dbReference>
<dbReference type="InterPro" id="IPR002125">
    <property type="entry name" value="CMP_dCMP_dom"/>
</dbReference>
<sequence length="168" mass="18669">MTALNDQPISFTAQDFKWMQLAFEQAEQAAMQQEIPVGAVIISQNKVIGLGSNAPIANCDPTAHAEIVAIRHACLQLKNYRLPEDATLYVTLEPCTMCVGALIHARINKVIFATPENKSGSLISARRLLEDGYYNHRFDVAFGCMADECATQLSHFFKQRRLAKKALK</sequence>
<dbReference type="HAMAP" id="MF_00972">
    <property type="entry name" value="tRNA_aden_deaminase"/>
    <property type="match status" value="1"/>
</dbReference>
<evidence type="ECO:0000256" key="8">
    <source>
        <dbReference type="HAMAP-Rule" id="MF_00972"/>
    </source>
</evidence>
<dbReference type="InterPro" id="IPR016192">
    <property type="entry name" value="APOBEC/CMP_deaminase_Zn-bd"/>
</dbReference>
<gene>
    <name evidence="8" type="primary">tadA</name>
    <name evidence="10" type="ORF">SAMN05421733_10996</name>
</gene>
<dbReference type="STRING" id="1219383.SAMN05421733_10996"/>
<keyword evidence="6 8" id="KW-0862">Zinc</keyword>
<feature type="binding site" evidence="8">
    <location>
        <position position="64"/>
    </location>
    <ligand>
        <name>Zn(2+)</name>
        <dbReference type="ChEBI" id="CHEBI:29105"/>
        <note>catalytic</note>
    </ligand>
</feature>
<dbReference type="PROSITE" id="PS51747">
    <property type="entry name" value="CYT_DCMP_DEAMINASES_2"/>
    <property type="match status" value="1"/>
</dbReference>
<keyword evidence="5 8" id="KW-0378">Hydrolase</keyword>
<evidence type="ECO:0000313" key="10">
    <source>
        <dbReference type="EMBL" id="SDC11589.1"/>
    </source>
</evidence>
<evidence type="ECO:0000259" key="9">
    <source>
        <dbReference type="PROSITE" id="PS51747"/>
    </source>
</evidence>
<evidence type="ECO:0000256" key="3">
    <source>
        <dbReference type="ARBA" id="ARBA00022694"/>
    </source>
</evidence>
<dbReference type="RefSeq" id="WP_092749283.1">
    <property type="nucleotide sequence ID" value="NZ_FMYL01000009.1"/>
</dbReference>
<feature type="active site" description="Proton donor" evidence="8">
    <location>
        <position position="66"/>
    </location>
</feature>
<dbReference type="PANTHER" id="PTHR11079:SF202">
    <property type="entry name" value="TRNA-SPECIFIC ADENOSINE DEAMINASE"/>
    <property type="match status" value="1"/>
</dbReference>
<dbReference type="GO" id="GO:0052717">
    <property type="term" value="F:tRNA-specific adenosine-34 deaminase activity"/>
    <property type="evidence" value="ECO:0007669"/>
    <property type="project" value="UniProtKB-UniRule"/>
</dbReference>
<evidence type="ECO:0000256" key="6">
    <source>
        <dbReference type="ARBA" id="ARBA00022833"/>
    </source>
</evidence>
<dbReference type="Proteomes" id="UP000242501">
    <property type="component" value="Unassembled WGS sequence"/>
</dbReference>
<dbReference type="GO" id="GO:0008270">
    <property type="term" value="F:zinc ion binding"/>
    <property type="evidence" value="ECO:0007669"/>
    <property type="project" value="UniProtKB-UniRule"/>
</dbReference>
<evidence type="ECO:0000256" key="4">
    <source>
        <dbReference type="ARBA" id="ARBA00022723"/>
    </source>
</evidence>
<evidence type="ECO:0000256" key="1">
    <source>
        <dbReference type="ARBA" id="ARBA00010669"/>
    </source>
</evidence>
<comment type="catalytic activity">
    <reaction evidence="7 8">
        <text>adenosine(34) in tRNA + H2O + H(+) = inosine(34) in tRNA + NH4(+)</text>
        <dbReference type="Rhea" id="RHEA:43168"/>
        <dbReference type="Rhea" id="RHEA-COMP:10373"/>
        <dbReference type="Rhea" id="RHEA-COMP:10374"/>
        <dbReference type="ChEBI" id="CHEBI:15377"/>
        <dbReference type="ChEBI" id="CHEBI:15378"/>
        <dbReference type="ChEBI" id="CHEBI:28938"/>
        <dbReference type="ChEBI" id="CHEBI:74411"/>
        <dbReference type="ChEBI" id="CHEBI:82852"/>
        <dbReference type="EC" id="3.5.4.33"/>
    </reaction>
</comment>
<evidence type="ECO:0000256" key="7">
    <source>
        <dbReference type="ARBA" id="ARBA00048045"/>
    </source>
</evidence>
<dbReference type="InterPro" id="IPR028883">
    <property type="entry name" value="tRNA_aden_deaminase"/>
</dbReference>